<gene>
    <name evidence="2" type="ORF">E8P16_08460</name>
</gene>
<evidence type="ECO:0000313" key="3">
    <source>
        <dbReference type="Proteomes" id="UP000349590"/>
    </source>
</evidence>
<accession>A0A3X8LUG9</accession>
<evidence type="ECO:0000313" key="2">
    <source>
        <dbReference type="EMBL" id="EAJ9719452.1"/>
    </source>
</evidence>
<dbReference type="Proteomes" id="UP000349590">
    <property type="component" value="Unassembled WGS sequence"/>
</dbReference>
<reference evidence="2 3" key="1">
    <citation type="submission" date="2019-04" db="EMBL/GenBank/DDBJ databases">
        <authorList>
            <consortium name="PulseNet: The National Subtyping Network for Foodborne Disease Surveillance"/>
            <person name="Tarr C.L."/>
            <person name="Trees E."/>
            <person name="Katz L.S."/>
            <person name="Carleton-Romer H.A."/>
            <person name="Stroika S."/>
            <person name="Kucerova Z."/>
            <person name="Roache K.F."/>
            <person name="Sabol A.L."/>
            <person name="Besser J."/>
            <person name="Gerner-Smidt P."/>
        </authorList>
    </citation>
    <scope>NUCLEOTIDE SEQUENCE [LARGE SCALE GENOMIC DNA]</scope>
    <source>
        <strain evidence="2 3">PNUSAC009041</strain>
    </source>
</reference>
<keyword evidence="1" id="KW-1133">Transmembrane helix</keyword>
<evidence type="ECO:0000256" key="1">
    <source>
        <dbReference type="SAM" id="Phobius"/>
    </source>
</evidence>
<name>A0A3X8LUG9_CAMJU</name>
<keyword evidence="1" id="KW-0472">Membrane</keyword>
<dbReference type="EMBL" id="AACCII010000011">
    <property type="protein sequence ID" value="EAJ9719452.1"/>
    <property type="molecule type" value="Genomic_DNA"/>
</dbReference>
<organism evidence="2 3">
    <name type="scientific">Campylobacter jejuni</name>
    <dbReference type="NCBI Taxonomy" id="197"/>
    <lineage>
        <taxon>Bacteria</taxon>
        <taxon>Pseudomonadati</taxon>
        <taxon>Campylobacterota</taxon>
        <taxon>Epsilonproteobacteria</taxon>
        <taxon>Campylobacterales</taxon>
        <taxon>Campylobacteraceae</taxon>
        <taxon>Campylobacter</taxon>
    </lineage>
</organism>
<proteinExistence type="predicted"/>
<keyword evidence="1" id="KW-0812">Transmembrane</keyword>
<protein>
    <submittedName>
        <fullName evidence="2">Uncharacterized protein</fullName>
    </submittedName>
</protein>
<sequence>MQFFIFFKEPQKEPYLKYKKGEGLIPPLSSSDEIIITFYPDNLIRKFFIFLVLFILFLIFIKRE</sequence>
<feature type="transmembrane region" description="Helical" evidence="1">
    <location>
        <begin position="43"/>
        <end position="61"/>
    </location>
</feature>
<comment type="caution">
    <text evidence="2">The sequence shown here is derived from an EMBL/GenBank/DDBJ whole genome shotgun (WGS) entry which is preliminary data.</text>
</comment>
<dbReference type="AlphaFoldDB" id="A0A3X8LUG9"/>